<protein>
    <recommendedName>
        <fullName evidence="6">Retrotransposon Copia-like N-terminal domain-containing protein</fullName>
    </recommendedName>
</protein>
<dbReference type="InterPro" id="IPR029472">
    <property type="entry name" value="Copia-like_N"/>
</dbReference>
<organism evidence="4 5">
    <name type="scientific">Vigna mungo</name>
    <name type="common">Black gram</name>
    <name type="synonym">Phaseolus mungo</name>
    <dbReference type="NCBI Taxonomy" id="3915"/>
    <lineage>
        <taxon>Eukaryota</taxon>
        <taxon>Viridiplantae</taxon>
        <taxon>Streptophyta</taxon>
        <taxon>Embryophyta</taxon>
        <taxon>Tracheophyta</taxon>
        <taxon>Spermatophyta</taxon>
        <taxon>Magnoliopsida</taxon>
        <taxon>eudicotyledons</taxon>
        <taxon>Gunneridae</taxon>
        <taxon>Pentapetalae</taxon>
        <taxon>rosids</taxon>
        <taxon>fabids</taxon>
        <taxon>Fabales</taxon>
        <taxon>Fabaceae</taxon>
        <taxon>Papilionoideae</taxon>
        <taxon>50 kb inversion clade</taxon>
        <taxon>NPAAA clade</taxon>
        <taxon>indigoferoid/millettioid clade</taxon>
        <taxon>Phaseoleae</taxon>
        <taxon>Vigna</taxon>
    </lineage>
</organism>
<dbReference type="AlphaFoldDB" id="A0AAQ3P560"/>
<feature type="region of interest" description="Disordered" evidence="1">
    <location>
        <begin position="218"/>
        <end position="241"/>
    </location>
</feature>
<evidence type="ECO:0000313" key="5">
    <source>
        <dbReference type="Proteomes" id="UP001374535"/>
    </source>
</evidence>
<dbReference type="PANTHER" id="PTHR37610:SF55">
    <property type="entry name" value="RETROTRANSPOSON COPIA-LIKE N-TERMINAL DOMAIN-CONTAINING PROTEIN"/>
    <property type="match status" value="1"/>
</dbReference>
<sequence>MATIDQNSSYYLHPGENPSAALVSPFLDSTNYNSWSWSMLTALSAKNKSEFVDQTLSKPSTTDDLYPAWKRCNNMVVSWLVHSVSPSIRQSILWMNQADYFSKLRVIWDELECYRPDLSYTCIPACSCKALTESIERKQQDHIMMQFLGGLNDQYNTVRTNSLMMDPLPPISKQERQCTNLTMSNMSMINAATTNASNKIITAENCYKKNGYPSGSSYNKGGTRGGRGFSSNRGGFGRRSNSGSYNSNVYTFCNITGHTIDEFFKKHGYPPGHKLHRHVMVNNAATSNTEGPIDHTQVSDSNVSKITPQQYQHLIDLLQQQTQLGSSTNTSHINQIGTTFSPNTSFIGNMLPISHVTNHITWIIDSGASDHVSSSLNLYSSYKAIDPITVKLPNGQQTIASYSGTIQINDSLSISNDRHNKRMIGIIDAQDGFYMAGSDRWCKRHGAGGTDKERLLAGFQWKGHMDESNIHRNERNLETV</sequence>
<proteinExistence type="predicted"/>
<name>A0AAQ3P560_VIGMU</name>
<dbReference type="InterPro" id="IPR054722">
    <property type="entry name" value="PolX-like_BBD"/>
</dbReference>
<dbReference type="Pfam" id="PF14244">
    <property type="entry name" value="Retrotran_gag_3"/>
    <property type="match status" value="1"/>
</dbReference>
<gene>
    <name evidence="4" type="ORF">V8G54_009002</name>
</gene>
<reference evidence="4 5" key="1">
    <citation type="journal article" date="2023" name="Life. Sci Alliance">
        <title>Evolutionary insights into 3D genome organization and epigenetic landscape of Vigna mungo.</title>
        <authorList>
            <person name="Junaid A."/>
            <person name="Singh B."/>
            <person name="Bhatia S."/>
        </authorList>
    </citation>
    <scope>NUCLEOTIDE SEQUENCE [LARGE SCALE GENOMIC DNA]</scope>
    <source>
        <strain evidence="4">Urdbean</strain>
    </source>
</reference>
<dbReference type="Pfam" id="PF22936">
    <property type="entry name" value="Pol_BBD"/>
    <property type="match status" value="1"/>
</dbReference>
<evidence type="ECO:0000256" key="1">
    <source>
        <dbReference type="SAM" id="MobiDB-lite"/>
    </source>
</evidence>
<feature type="domain" description="Retrovirus-related Pol polyprotein from transposon TNT 1-94-like beta-barrel" evidence="3">
    <location>
        <begin position="362"/>
        <end position="409"/>
    </location>
</feature>
<keyword evidence="5" id="KW-1185">Reference proteome</keyword>
<evidence type="ECO:0008006" key="6">
    <source>
        <dbReference type="Google" id="ProtNLM"/>
    </source>
</evidence>
<evidence type="ECO:0000259" key="3">
    <source>
        <dbReference type="Pfam" id="PF22936"/>
    </source>
</evidence>
<feature type="compositionally biased region" description="Low complexity" evidence="1">
    <location>
        <begin position="229"/>
        <end position="241"/>
    </location>
</feature>
<accession>A0AAQ3P560</accession>
<feature type="domain" description="Retrotransposon Copia-like N-terminal" evidence="2">
    <location>
        <begin position="13"/>
        <end position="60"/>
    </location>
</feature>
<evidence type="ECO:0000313" key="4">
    <source>
        <dbReference type="EMBL" id="WVZ21680.1"/>
    </source>
</evidence>
<dbReference type="EMBL" id="CP144699">
    <property type="protein sequence ID" value="WVZ21680.1"/>
    <property type="molecule type" value="Genomic_DNA"/>
</dbReference>
<evidence type="ECO:0000259" key="2">
    <source>
        <dbReference type="Pfam" id="PF14244"/>
    </source>
</evidence>
<dbReference type="Proteomes" id="UP001374535">
    <property type="component" value="Chromosome 2"/>
</dbReference>
<dbReference type="PANTHER" id="PTHR37610">
    <property type="entry name" value="CCHC-TYPE DOMAIN-CONTAINING PROTEIN"/>
    <property type="match status" value="1"/>
</dbReference>